<proteinExistence type="predicted"/>
<keyword evidence="3" id="KW-1185">Reference proteome</keyword>
<organism evidence="2 3">
    <name type="scientific">Alkalilimnicola ehrlichii</name>
    <dbReference type="NCBI Taxonomy" id="351052"/>
    <lineage>
        <taxon>Bacteria</taxon>
        <taxon>Pseudomonadati</taxon>
        <taxon>Pseudomonadota</taxon>
        <taxon>Gammaproteobacteria</taxon>
        <taxon>Chromatiales</taxon>
        <taxon>Ectothiorhodospiraceae</taxon>
        <taxon>Alkalilimnicola</taxon>
    </lineage>
</organism>
<dbReference type="EMBL" id="NFZW01000013">
    <property type="protein sequence ID" value="RFA35174.1"/>
    <property type="molecule type" value="Genomic_DNA"/>
</dbReference>
<keyword evidence="1" id="KW-0175">Coiled coil</keyword>
<evidence type="ECO:0000313" key="3">
    <source>
        <dbReference type="Proteomes" id="UP000256763"/>
    </source>
</evidence>
<accession>A0A3E0WQE9</accession>
<evidence type="ECO:0000313" key="2">
    <source>
        <dbReference type="EMBL" id="RFA35174.1"/>
    </source>
</evidence>
<dbReference type="AlphaFoldDB" id="A0A3E0WQE9"/>
<sequence length="96" mass="10622">MTDIQQLKRTNAGLQNKVRELSQKLERAERENGRFRREVQSVAGLIDDEVLATLEPIIRGCPGGGVAHRLEFAVSWVKHVGAGLQSALSRKENDDG</sequence>
<protein>
    <submittedName>
        <fullName evidence="2">Uncharacterized protein</fullName>
    </submittedName>
</protein>
<dbReference type="RefSeq" id="WP_116304354.1">
    <property type="nucleotide sequence ID" value="NZ_NFZV01000060.1"/>
</dbReference>
<feature type="coiled-coil region" evidence="1">
    <location>
        <begin position="4"/>
        <end position="38"/>
    </location>
</feature>
<gene>
    <name evidence="2" type="ORF">CAL65_13805</name>
</gene>
<evidence type="ECO:0000256" key="1">
    <source>
        <dbReference type="SAM" id="Coils"/>
    </source>
</evidence>
<reference evidence="3" key="1">
    <citation type="submission" date="2017-05" db="EMBL/GenBank/DDBJ databases">
        <authorList>
            <person name="Sharma S."/>
            <person name="Sidhu C."/>
            <person name="Pinnaka A.K."/>
        </authorList>
    </citation>
    <scope>NUCLEOTIDE SEQUENCE [LARGE SCALE GENOMIC DNA]</scope>
    <source>
        <strain evidence="3">AK93</strain>
    </source>
</reference>
<name>A0A3E0WQE9_9GAMM</name>
<comment type="caution">
    <text evidence="2">The sequence shown here is derived from an EMBL/GenBank/DDBJ whole genome shotgun (WGS) entry which is preliminary data.</text>
</comment>
<dbReference type="Proteomes" id="UP000256763">
    <property type="component" value="Unassembled WGS sequence"/>
</dbReference>
<dbReference type="Gene3D" id="1.20.5.1700">
    <property type="match status" value="1"/>
</dbReference>